<dbReference type="EMBL" id="VUMV01000002">
    <property type="protein sequence ID" value="MST81594.1"/>
    <property type="molecule type" value="Genomic_DNA"/>
</dbReference>
<accession>A0A7X2TMU4</accession>
<name>A0A7X2TMU4_9FIRM</name>
<dbReference type="RefSeq" id="WP_154457404.1">
    <property type="nucleotide sequence ID" value="NZ_VUMV01000002.1"/>
</dbReference>
<feature type="compositionally biased region" description="Polar residues" evidence="1">
    <location>
        <begin position="133"/>
        <end position="160"/>
    </location>
</feature>
<proteinExistence type="predicted"/>
<protein>
    <submittedName>
        <fullName evidence="2">Uncharacterized protein</fullName>
    </submittedName>
</protein>
<organism evidence="2 3">
    <name type="scientific">Bilifractor porci</name>
    <dbReference type="NCBI Taxonomy" id="2606636"/>
    <lineage>
        <taxon>Bacteria</taxon>
        <taxon>Bacillati</taxon>
        <taxon>Bacillota</taxon>
        <taxon>Clostridia</taxon>
        <taxon>Lachnospirales</taxon>
        <taxon>Lachnospiraceae</taxon>
        <taxon>Bilifractor</taxon>
    </lineage>
</organism>
<keyword evidence="3" id="KW-1185">Reference proteome</keyword>
<comment type="caution">
    <text evidence="2">The sequence shown here is derived from an EMBL/GenBank/DDBJ whole genome shotgun (WGS) entry which is preliminary data.</text>
</comment>
<feature type="region of interest" description="Disordered" evidence="1">
    <location>
        <begin position="102"/>
        <end position="161"/>
    </location>
</feature>
<evidence type="ECO:0000256" key="1">
    <source>
        <dbReference type="SAM" id="MobiDB-lite"/>
    </source>
</evidence>
<evidence type="ECO:0000313" key="3">
    <source>
        <dbReference type="Proteomes" id="UP000466864"/>
    </source>
</evidence>
<evidence type="ECO:0000313" key="2">
    <source>
        <dbReference type="EMBL" id="MST81594.1"/>
    </source>
</evidence>
<gene>
    <name evidence="2" type="ORF">FYJ60_04625</name>
</gene>
<feature type="compositionally biased region" description="Low complexity" evidence="1">
    <location>
        <begin position="102"/>
        <end position="131"/>
    </location>
</feature>
<dbReference type="AlphaFoldDB" id="A0A7X2TMU4"/>
<reference evidence="2 3" key="1">
    <citation type="submission" date="2019-08" db="EMBL/GenBank/DDBJ databases">
        <title>In-depth cultivation of the pig gut microbiome towards novel bacterial diversity and tailored functional studies.</title>
        <authorList>
            <person name="Wylensek D."/>
            <person name="Hitch T.C.A."/>
            <person name="Clavel T."/>
        </authorList>
    </citation>
    <scope>NUCLEOTIDE SEQUENCE [LARGE SCALE GENOMIC DNA]</scope>
    <source>
        <strain evidence="2 3">Oil+RF-744-WCA-WT-13</strain>
    </source>
</reference>
<sequence>MAIQHRRGDYSKFNSGRMVDGEIAVVLSGDPSDTDGDGVYVAFAPGKAKRIAFSDDVNKAKTDAIATSKQYAESARTSAVNAKTSETASAGYAKTASDAAKTAQTSETNASNAATSAESSTSSASTSAANAKVSETNAKTSETNAEASKTNAKISETNAKTSETNAAASALAASKSASSASTSAANASTSETNAKTSETNAEAALQEIQSQLSETGLVSVKNQLDKLTYPGHDQAIMGTDSYVCDVGQKFAATLVSNTSLKLADGEGVLQGVRFRIQYGSTVALTIATGTSGYKRIDLVVARYTKSTGAINFVVIKGTNATSSPATPAYNAGSVIAGAAVVDFPLYKITLDGTTVSSVDKLFTQLQTMKEMQDAISKLNTEIVTQELSIGSADNSNYYGEFLYYIHIPTSIFSKKIISYNVVSSSGVGVIRSVNLSDDYLIMTTNSNSNNGKVKFRFVLQSKS</sequence>
<feature type="region of interest" description="Disordered" evidence="1">
    <location>
        <begin position="174"/>
        <end position="202"/>
    </location>
</feature>
<feature type="compositionally biased region" description="Low complexity" evidence="1">
    <location>
        <begin position="174"/>
        <end position="200"/>
    </location>
</feature>
<dbReference type="Proteomes" id="UP000466864">
    <property type="component" value="Unassembled WGS sequence"/>
</dbReference>